<dbReference type="InterPro" id="IPR011009">
    <property type="entry name" value="Kinase-like_dom_sf"/>
</dbReference>
<dbReference type="Gene3D" id="1.10.510.10">
    <property type="entry name" value="Transferase(Phosphotransferase) domain 1"/>
    <property type="match status" value="1"/>
</dbReference>
<dbReference type="InterPro" id="IPR051175">
    <property type="entry name" value="CLK_kinases"/>
</dbReference>
<dbReference type="Pfam" id="PF00069">
    <property type="entry name" value="Pkinase"/>
    <property type="match status" value="1"/>
</dbReference>
<sequence>MKRDATEMSLPGTGDDGDLPPQGLGYGCTSAAFEEQGVEDEQMRGDVLLAVQSIPFYVETCKLFVALVPQLQHNDLHTECNYCTWLNRGWCRLEIWCNLLSHHNEAPFVVIQDCDHAEFSMPVHWVRACAHEGYFTVESDRSRVAQVMQTAFESKIASLRIEEQTKQRTQLFRYLLAGKSRLLGLPTPSLTPESFPKYFGFDSLESALKQKTGMVATACAVLAEDTATLRWLAKAGAELNPQLPGIMEVGLTRGWTPLHLAVSHCNDPGIVQELLNLRANPNSCNRGGMPALGCCTSVAAVDLMLFHRADANFCQQPGGLTPLALSTTLCAPPSVVRRLLQARADPNGRGCGIGHAALSMLAISANGNPNLAEHVQILLAAGADVNQGGHPQGPVRVYELLCRFFATFPWFRLGEKLALVEVFAAEASSTALGVASLLGREQLVQLLLEANGDPWVVPAVFDSYACPRAEEVVVIDFGLTHIFQSPGSAEAFLFGHEEEGERSRLRVGARHIRAPEVILGLDRGCVADLWSLGCLLYTLYTGERLFPVHDEMAHLAAIERITEQRVPRAMTRNVPERILEKGVTFESDGRLAWPQCAADEEQVQEIEDMPTLHESVLSRHDIFLSFLQGLLEIDPCRRMTATTALQHPFMHKDGLTQFDRDE</sequence>
<dbReference type="SUPFAM" id="SSF48403">
    <property type="entry name" value="Ankyrin repeat"/>
    <property type="match status" value="1"/>
</dbReference>
<keyword evidence="4 9" id="KW-0418">Kinase</keyword>
<accession>A0A1Q9D115</accession>
<evidence type="ECO:0000256" key="6">
    <source>
        <dbReference type="PROSITE-ProRule" id="PRU00023"/>
    </source>
</evidence>
<dbReference type="SMART" id="SM00248">
    <property type="entry name" value="ANK"/>
    <property type="match status" value="5"/>
</dbReference>
<keyword evidence="1" id="KW-0723">Serine/threonine-protein kinase</keyword>
<dbReference type="Pfam" id="PF00023">
    <property type="entry name" value="Ank"/>
    <property type="match status" value="1"/>
</dbReference>
<dbReference type="InterPro" id="IPR036770">
    <property type="entry name" value="Ankyrin_rpt-contain_sf"/>
</dbReference>
<feature type="region of interest" description="Disordered" evidence="7">
    <location>
        <begin position="1"/>
        <end position="21"/>
    </location>
</feature>
<feature type="repeat" description="ANK" evidence="6">
    <location>
        <begin position="253"/>
        <end position="286"/>
    </location>
</feature>
<evidence type="ECO:0000313" key="9">
    <source>
        <dbReference type="EMBL" id="OLP88845.1"/>
    </source>
</evidence>
<evidence type="ECO:0000256" key="4">
    <source>
        <dbReference type="ARBA" id="ARBA00022777"/>
    </source>
</evidence>
<keyword evidence="6" id="KW-0040">ANK repeat</keyword>
<evidence type="ECO:0000259" key="8">
    <source>
        <dbReference type="PROSITE" id="PS50011"/>
    </source>
</evidence>
<dbReference type="InterPro" id="IPR000719">
    <property type="entry name" value="Prot_kinase_dom"/>
</dbReference>
<dbReference type="PROSITE" id="PS50297">
    <property type="entry name" value="ANK_REP_REGION"/>
    <property type="match status" value="1"/>
</dbReference>
<name>A0A1Q9D115_SYMMI</name>
<evidence type="ECO:0000256" key="5">
    <source>
        <dbReference type="ARBA" id="ARBA00022840"/>
    </source>
</evidence>
<organism evidence="9 10">
    <name type="scientific">Symbiodinium microadriaticum</name>
    <name type="common">Dinoflagellate</name>
    <name type="synonym">Zooxanthella microadriatica</name>
    <dbReference type="NCBI Taxonomy" id="2951"/>
    <lineage>
        <taxon>Eukaryota</taxon>
        <taxon>Sar</taxon>
        <taxon>Alveolata</taxon>
        <taxon>Dinophyceae</taxon>
        <taxon>Suessiales</taxon>
        <taxon>Symbiodiniaceae</taxon>
        <taxon>Symbiodinium</taxon>
    </lineage>
</organism>
<dbReference type="SMART" id="SM00220">
    <property type="entry name" value="S_TKc"/>
    <property type="match status" value="1"/>
</dbReference>
<dbReference type="GO" id="GO:0004674">
    <property type="term" value="F:protein serine/threonine kinase activity"/>
    <property type="evidence" value="ECO:0007669"/>
    <property type="project" value="UniProtKB-KW"/>
</dbReference>
<keyword evidence="3" id="KW-0547">Nucleotide-binding</keyword>
<proteinExistence type="predicted"/>
<dbReference type="OrthoDB" id="419854at2759"/>
<reference evidence="9 10" key="1">
    <citation type="submission" date="2016-02" db="EMBL/GenBank/DDBJ databases">
        <title>Genome analysis of coral dinoflagellate symbionts highlights evolutionary adaptations to a symbiotic lifestyle.</title>
        <authorList>
            <person name="Aranda M."/>
            <person name="Li Y."/>
            <person name="Liew Y.J."/>
            <person name="Baumgarten S."/>
            <person name="Simakov O."/>
            <person name="Wilson M."/>
            <person name="Piel J."/>
            <person name="Ashoor H."/>
            <person name="Bougouffa S."/>
            <person name="Bajic V.B."/>
            <person name="Ryu T."/>
            <person name="Ravasi T."/>
            <person name="Bayer T."/>
            <person name="Micklem G."/>
            <person name="Kim H."/>
            <person name="Bhak J."/>
            <person name="Lajeunesse T.C."/>
            <person name="Voolstra C.R."/>
        </authorList>
    </citation>
    <scope>NUCLEOTIDE SEQUENCE [LARGE SCALE GENOMIC DNA]</scope>
    <source>
        <strain evidence="9 10">CCMP2467</strain>
    </source>
</reference>
<keyword evidence="10" id="KW-1185">Reference proteome</keyword>
<gene>
    <name evidence="9" type="primary">AFC2</name>
    <name evidence="9" type="ORF">AK812_SmicGene29756</name>
</gene>
<evidence type="ECO:0000313" key="10">
    <source>
        <dbReference type="Proteomes" id="UP000186817"/>
    </source>
</evidence>
<dbReference type="EMBL" id="LSRX01000791">
    <property type="protein sequence ID" value="OLP88845.1"/>
    <property type="molecule type" value="Genomic_DNA"/>
</dbReference>
<protein>
    <submittedName>
        <fullName evidence="9">Serine/threonine-protein kinase AFC2</fullName>
    </submittedName>
</protein>
<dbReference type="Proteomes" id="UP000186817">
    <property type="component" value="Unassembled WGS sequence"/>
</dbReference>
<dbReference type="PANTHER" id="PTHR45646:SF11">
    <property type="entry name" value="SERINE_THREONINE-PROTEIN KINASE DOA"/>
    <property type="match status" value="1"/>
</dbReference>
<keyword evidence="5" id="KW-0067">ATP-binding</keyword>
<dbReference type="GO" id="GO:0005634">
    <property type="term" value="C:nucleus"/>
    <property type="evidence" value="ECO:0007669"/>
    <property type="project" value="TreeGrafter"/>
</dbReference>
<dbReference type="AlphaFoldDB" id="A0A1Q9D115"/>
<feature type="domain" description="Protein kinase" evidence="8">
    <location>
        <begin position="260"/>
        <end position="650"/>
    </location>
</feature>
<dbReference type="PROSITE" id="PS50088">
    <property type="entry name" value="ANK_REPEAT"/>
    <property type="match status" value="1"/>
</dbReference>
<dbReference type="InterPro" id="IPR002110">
    <property type="entry name" value="Ankyrin_rpt"/>
</dbReference>
<keyword evidence="2" id="KW-0808">Transferase</keyword>
<evidence type="ECO:0000256" key="1">
    <source>
        <dbReference type="ARBA" id="ARBA00022527"/>
    </source>
</evidence>
<dbReference type="PANTHER" id="PTHR45646">
    <property type="entry name" value="SERINE/THREONINE-PROTEIN KINASE DOA-RELATED"/>
    <property type="match status" value="1"/>
</dbReference>
<dbReference type="SUPFAM" id="SSF56112">
    <property type="entry name" value="Protein kinase-like (PK-like)"/>
    <property type="match status" value="1"/>
</dbReference>
<dbReference type="PROSITE" id="PS50011">
    <property type="entry name" value="PROTEIN_KINASE_DOM"/>
    <property type="match status" value="1"/>
</dbReference>
<evidence type="ECO:0000256" key="2">
    <source>
        <dbReference type="ARBA" id="ARBA00022679"/>
    </source>
</evidence>
<evidence type="ECO:0000256" key="3">
    <source>
        <dbReference type="ARBA" id="ARBA00022741"/>
    </source>
</evidence>
<dbReference type="Gene3D" id="1.25.40.20">
    <property type="entry name" value="Ankyrin repeat-containing domain"/>
    <property type="match status" value="2"/>
</dbReference>
<evidence type="ECO:0000256" key="7">
    <source>
        <dbReference type="SAM" id="MobiDB-lite"/>
    </source>
</evidence>
<dbReference type="GO" id="GO:0005524">
    <property type="term" value="F:ATP binding"/>
    <property type="evidence" value="ECO:0007669"/>
    <property type="project" value="UniProtKB-KW"/>
</dbReference>
<comment type="caution">
    <text evidence="9">The sequence shown here is derived from an EMBL/GenBank/DDBJ whole genome shotgun (WGS) entry which is preliminary data.</text>
</comment>